<dbReference type="PROSITE" id="PS51888">
    <property type="entry name" value="CLIP"/>
    <property type="match status" value="1"/>
</dbReference>
<dbReference type="InterPro" id="IPR022700">
    <property type="entry name" value="CLIP"/>
</dbReference>
<proteinExistence type="inferred from homology"/>
<protein>
    <recommendedName>
        <fullName evidence="8">CLIP domain-containing serine protease</fullName>
        <ecNumber evidence="7">3.4.21.-</ecNumber>
    </recommendedName>
</protein>
<dbReference type="Pfam" id="PF12032">
    <property type="entry name" value="CLIP"/>
    <property type="match status" value="1"/>
</dbReference>
<dbReference type="CDD" id="cd00190">
    <property type="entry name" value="Tryp_SPc"/>
    <property type="match status" value="1"/>
</dbReference>
<comment type="similarity">
    <text evidence="6 8">Belongs to the peptidase S1 family. CLIP subfamily.</text>
</comment>
<organism evidence="12 13">
    <name type="scientific">Homarus americanus</name>
    <name type="common">American lobster</name>
    <dbReference type="NCBI Taxonomy" id="6706"/>
    <lineage>
        <taxon>Eukaryota</taxon>
        <taxon>Metazoa</taxon>
        <taxon>Ecdysozoa</taxon>
        <taxon>Arthropoda</taxon>
        <taxon>Crustacea</taxon>
        <taxon>Multicrustacea</taxon>
        <taxon>Malacostraca</taxon>
        <taxon>Eumalacostraca</taxon>
        <taxon>Eucarida</taxon>
        <taxon>Decapoda</taxon>
        <taxon>Pleocyemata</taxon>
        <taxon>Astacidea</taxon>
        <taxon>Nephropoidea</taxon>
        <taxon>Nephropidae</taxon>
        <taxon>Homarus</taxon>
    </lineage>
</organism>
<comment type="subcellular location">
    <subcellularLocation>
        <location evidence="8">Secreted</location>
    </subcellularLocation>
</comment>
<keyword evidence="1 7" id="KW-0645">Protease</keyword>
<evidence type="ECO:0000256" key="2">
    <source>
        <dbReference type="ARBA" id="ARBA00022729"/>
    </source>
</evidence>
<dbReference type="InterPro" id="IPR033116">
    <property type="entry name" value="TRYPSIN_SER"/>
</dbReference>
<keyword evidence="3 7" id="KW-0378">Hydrolase</keyword>
<evidence type="ECO:0000256" key="1">
    <source>
        <dbReference type="ARBA" id="ARBA00022670"/>
    </source>
</evidence>
<evidence type="ECO:0000259" key="11">
    <source>
        <dbReference type="PROSITE" id="PS51888"/>
    </source>
</evidence>
<dbReference type="InterPro" id="IPR043504">
    <property type="entry name" value="Peptidase_S1_PA_chymotrypsin"/>
</dbReference>
<dbReference type="Gene3D" id="3.30.1640.30">
    <property type="match status" value="1"/>
</dbReference>
<sequence>MVVVLSFETEKLLSKEMSGNTKRAAPRLPGWSTWGSEGPKEQLLAARLQWRYKYLLSWVSLPLSYNYKGTMKWLGGILLLLVTVNGQLSDNQTGEALSGLLAEKVAERQNFNLGGDDSCFTPDNEPGRCGPLTDCPVYLPLARQLQQQDIINFFTSRICRLLFRTVHVCCPTNPNPLMPGGSIQISPRPTTSININDCGIPSGDRVIGGTEVEYPGKWPWLAALGIRRFGRFIPTCGGTLITSRHVLSAAHCFKDKQQSPLGEHSLSKTDEGANPQDFSIVEQRNNGYNSKTQENDIIILVLDREVQFSFITQVNVSDTSQPLTVASISSPALVVPACLPYNEVNNEFEGQSLTVVGWGTTSTSPRTDVPMEADVSIVPRSQCVTAYLNTQDRPVVDERQLCAGEGTRDSCSGDSGGPLNHRGPGGRYTVAGIVSFGVGCARAEFPGVYTRVSSFLDWIEKNVQ</sequence>
<keyword evidence="2" id="KW-0732">Signal</keyword>
<keyword evidence="8" id="KW-0964">Secreted</keyword>
<dbReference type="InterPro" id="IPR001254">
    <property type="entry name" value="Trypsin_dom"/>
</dbReference>
<evidence type="ECO:0000256" key="4">
    <source>
        <dbReference type="ARBA" id="ARBA00022825"/>
    </source>
</evidence>
<dbReference type="Proteomes" id="UP000747542">
    <property type="component" value="Unassembled WGS sequence"/>
</dbReference>
<dbReference type="EC" id="3.4.21.-" evidence="7"/>
<comment type="domain">
    <text evidence="8">The clip domain consists of 35-55 residues which are 'knitted' together usually by 3 conserved disulfide bonds forming a clip-like compact structure.</text>
</comment>
<dbReference type="PANTHER" id="PTHR24252:SF7">
    <property type="entry name" value="HYALIN"/>
    <property type="match status" value="1"/>
</dbReference>
<dbReference type="SMART" id="SM00020">
    <property type="entry name" value="Tryp_SPc"/>
    <property type="match status" value="1"/>
</dbReference>
<evidence type="ECO:0000256" key="8">
    <source>
        <dbReference type="RuleBase" id="RU366078"/>
    </source>
</evidence>
<dbReference type="PROSITE" id="PS00135">
    <property type="entry name" value="TRYPSIN_SER"/>
    <property type="match status" value="1"/>
</dbReference>
<dbReference type="GO" id="GO:0004252">
    <property type="term" value="F:serine-type endopeptidase activity"/>
    <property type="evidence" value="ECO:0007669"/>
    <property type="project" value="UniProtKB-UniRule"/>
</dbReference>
<dbReference type="PROSITE" id="PS00134">
    <property type="entry name" value="TRYPSIN_HIS"/>
    <property type="match status" value="1"/>
</dbReference>
<dbReference type="PROSITE" id="PS50240">
    <property type="entry name" value="TRYPSIN_DOM"/>
    <property type="match status" value="1"/>
</dbReference>
<keyword evidence="13" id="KW-1185">Reference proteome</keyword>
<evidence type="ECO:0000256" key="6">
    <source>
        <dbReference type="ARBA" id="ARBA00024195"/>
    </source>
</evidence>
<gene>
    <name evidence="12" type="primary">Pce-L10</name>
    <name evidence="12" type="ORF">Hamer_G015805</name>
</gene>
<evidence type="ECO:0000313" key="12">
    <source>
        <dbReference type="EMBL" id="KAG7174669.1"/>
    </source>
</evidence>
<dbReference type="GO" id="GO:0006508">
    <property type="term" value="P:proteolysis"/>
    <property type="evidence" value="ECO:0007669"/>
    <property type="project" value="UniProtKB-KW"/>
</dbReference>
<dbReference type="SMART" id="SM00680">
    <property type="entry name" value="CLIP"/>
    <property type="match status" value="1"/>
</dbReference>
<accession>A0A8J5N7W3</accession>
<feature type="region of interest" description="Disordered" evidence="9">
    <location>
        <begin position="405"/>
        <end position="424"/>
    </location>
</feature>
<dbReference type="FunFam" id="2.40.10.10:FF:000002">
    <property type="entry name" value="Transmembrane protease serine"/>
    <property type="match status" value="1"/>
</dbReference>
<dbReference type="Gene3D" id="2.40.10.10">
    <property type="entry name" value="Trypsin-like serine proteases"/>
    <property type="match status" value="2"/>
</dbReference>
<dbReference type="InterPro" id="IPR001314">
    <property type="entry name" value="Peptidase_S1A"/>
</dbReference>
<comment type="caution">
    <text evidence="12">The sequence shown here is derived from an EMBL/GenBank/DDBJ whole genome shotgun (WGS) entry which is preliminary data.</text>
</comment>
<dbReference type="AlphaFoldDB" id="A0A8J5N7W3"/>
<dbReference type="PRINTS" id="PR00722">
    <property type="entry name" value="CHYMOTRYPSIN"/>
</dbReference>
<evidence type="ECO:0000256" key="7">
    <source>
        <dbReference type="RuleBase" id="RU363034"/>
    </source>
</evidence>
<dbReference type="Pfam" id="PF00089">
    <property type="entry name" value="Trypsin"/>
    <property type="match status" value="1"/>
</dbReference>
<keyword evidence="4 7" id="KW-0720">Serine protease</keyword>
<feature type="domain" description="Peptidase S1" evidence="10">
    <location>
        <begin position="206"/>
        <end position="464"/>
    </location>
</feature>
<dbReference type="InterPro" id="IPR018114">
    <property type="entry name" value="TRYPSIN_HIS"/>
</dbReference>
<dbReference type="GO" id="GO:0005576">
    <property type="term" value="C:extracellular region"/>
    <property type="evidence" value="ECO:0007669"/>
    <property type="project" value="UniProtKB-SubCell"/>
</dbReference>
<dbReference type="SUPFAM" id="SSF50494">
    <property type="entry name" value="Trypsin-like serine proteases"/>
    <property type="match status" value="1"/>
</dbReference>
<dbReference type="InterPro" id="IPR009003">
    <property type="entry name" value="Peptidase_S1_PA"/>
</dbReference>
<evidence type="ECO:0000256" key="5">
    <source>
        <dbReference type="ARBA" id="ARBA00023157"/>
    </source>
</evidence>
<dbReference type="PANTHER" id="PTHR24252">
    <property type="entry name" value="ACROSIN-RELATED"/>
    <property type="match status" value="1"/>
</dbReference>
<evidence type="ECO:0000259" key="10">
    <source>
        <dbReference type="PROSITE" id="PS50240"/>
    </source>
</evidence>
<evidence type="ECO:0000256" key="9">
    <source>
        <dbReference type="SAM" id="MobiDB-lite"/>
    </source>
</evidence>
<keyword evidence="5" id="KW-1015">Disulfide bond</keyword>
<name>A0A8J5N7W3_HOMAM</name>
<dbReference type="InterPro" id="IPR038565">
    <property type="entry name" value="CLIP_sf"/>
</dbReference>
<feature type="domain" description="Clip" evidence="11">
    <location>
        <begin position="118"/>
        <end position="170"/>
    </location>
</feature>
<evidence type="ECO:0000313" key="13">
    <source>
        <dbReference type="Proteomes" id="UP000747542"/>
    </source>
</evidence>
<evidence type="ECO:0000256" key="3">
    <source>
        <dbReference type="ARBA" id="ARBA00022801"/>
    </source>
</evidence>
<reference evidence="12" key="1">
    <citation type="journal article" date="2021" name="Sci. Adv.">
        <title>The American lobster genome reveals insights on longevity, neural, and immune adaptations.</title>
        <authorList>
            <person name="Polinski J.M."/>
            <person name="Zimin A.V."/>
            <person name="Clark K.F."/>
            <person name="Kohn A.B."/>
            <person name="Sadowski N."/>
            <person name="Timp W."/>
            <person name="Ptitsyn A."/>
            <person name="Khanna P."/>
            <person name="Romanova D.Y."/>
            <person name="Williams P."/>
            <person name="Greenwood S.J."/>
            <person name="Moroz L.L."/>
            <person name="Walt D.R."/>
            <person name="Bodnar A.G."/>
        </authorList>
    </citation>
    <scope>NUCLEOTIDE SEQUENCE</scope>
    <source>
        <strain evidence="12">GMGI-L3</strain>
    </source>
</reference>
<dbReference type="EMBL" id="JAHLQT010007499">
    <property type="protein sequence ID" value="KAG7174669.1"/>
    <property type="molecule type" value="Genomic_DNA"/>
</dbReference>